<keyword evidence="4" id="KW-1185">Reference proteome</keyword>
<dbReference type="AlphaFoldDB" id="A0A395N3T4"/>
<dbReference type="CDD" id="cd00519">
    <property type="entry name" value="Lipase_3"/>
    <property type="match status" value="1"/>
</dbReference>
<gene>
    <name evidence="3" type="ORF">FIE12Z_935</name>
</gene>
<dbReference type="GO" id="GO:0006629">
    <property type="term" value="P:lipid metabolic process"/>
    <property type="evidence" value="ECO:0007669"/>
    <property type="project" value="InterPro"/>
</dbReference>
<comment type="caution">
    <text evidence="3">The sequence shown here is derived from an EMBL/GenBank/DDBJ whole genome shotgun (WGS) entry which is preliminary data.</text>
</comment>
<proteinExistence type="predicted"/>
<dbReference type="Gene3D" id="3.40.50.1820">
    <property type="entry name" value="alpha/beta hydrolase"/>
    <property type="match status" value="1"/>
</dbReference>
<evidence type="ECO:0000313" key="4">
    <source>
        <dbReference type="Proteomes" id="UP000265631"/>
    </source>
</evidence>
<dbReference type="STRING" id="2594813.A0A395N3T4"/>
<sequence>MGWWFTSSASSSKKKRSKKSSSKTKTSKPSTANPSIPKPSFTDPPNVYRQVYPPPGSNQSGVARPALPAPKPKPSQQPPSYPYSNQNAAQSQPQFQPAGYLTAPPSWNGYQQPVVVNHHYHISHQASQNLAPVNPPQYHTINHHSQALAPPQHNLSSMHSQPNFTSSLNRFTGSMANMAKEAAPQLYDEGLSAWHGCTQIAQSTNALYDRFNDIMTLIDHEKLCGNENKLFNCAPVPEQHVDEKGLNKKKHRDNKDNKDKQSCNVAASVVSGNYFSKVEQYANSKLPMDLHTLSLHMPTWPLLCLAAQYSQRVYEKPSGSERDAHVSSDWLAGPRQTCIKSVSVDNRGTIVFAIRGTASFMDWAVNLKSVPVSPANFLDDSGNLCHAGFLSVAKKMVKPVAARLRQLLQEDPARSAYSLLITGHSAGGAIASLLYSHMVAQTSEAKSELNVLTEHFKRIHCITFGAPPVSLLPLTKPDAPSLRKSVFLSFVNEGDPVVRADKAYVKSLLDLLSSPPPSSHHKDTKSKQRSRSSSRTKKPKWKVPPCTLSNAGRIVVLRSGNPHAKPKDRKTVRERLDEGVVAVTCHDEDLREVIWGDPVCHLMNLYAERIQVLAIRSVTAKH</sequence>
<dbReference type="PANTHER" id="PTHR46023">
    <property type="entry name" value="LIPASE CLASS 3 PROTEIN-LIKE"/>
    <property type="match status" value="1"/>
</dbReference>
<feature type="compositionally biased region" description="Basic residues" evidence="1">
    <location>
        <begin position="522"/>
        <end position="541"/>
    </location>
</feature>
<evidence type="ECO:0000259" key="2">
    <source>
        <dbReference type="Pfam" id="PF01764"/>
    </source>
</evidence>
<feature type="region of interest" description="Disordered" evidence="1">
    <location>
        <begin position="1"/>
        <end position="104"/>
    </location>
</feature>
<dbReference type="Pfam" id="PF01764">
    <property type="entry name" value="Lipase_3"/>
    <property type="match status" value="1"/>
</dbReference>
<evidence type="ECO:0000256" key="1">
    <source>
        <dbReference type="SAM" id="MobiDB-lite"/>
    </source>
</evidence>
<accession>A0A395N3T4</accession>
<feature type="domain" description="Fungal lipase-type" evidence="2">
    <location>
        <begin position="351"/>
        <end position="500"/>
    </location>
</feature>
<organism evidence="3 4">
    <name type="scientific">Fusarium flagelliforme</name>
    <dbReference type="NCBI Taxonomy" id="2675880"/>
    <lineage>
        <taxon>Eukaryota</taxon>
        <taxon>Fungi</taxon>
        <taxon>Dikarya</taxon>
        <taxon>Ascomycota</taxon>
        <taxon>Pezizomycotina</taxon>
        <taxon>Sordariomycetes</taxon>
        <taxon>Hypocreomycetidae</taxon>
        <taxon>Hypocreales</taxon>
        <taxon>Nectriaceae</taxon>
        <taxon>Fusarium</taxon>
        <taxon>Fusarium incarnatum-equiseti species complex</taxon>
    </lineage>
</organism>
<feature type="compositionally biased region" description="Polar residues" evidence="1">
    <location>
        <begin position="84"/>
        <end position="95"/>
    </location>
</feature>
<dbReference type="Proteomes" id="UP000265631">
    <property type="component" value="Unassembled WGS sequence"/>
</dbReference>
<feature type="compositionally biased region" description="Pro residues" evidence="1">
    <location>
        <begin position="67"/>
        <end position="81"/>
    </location>
</feature>
<dbReference type="EMBL" id="PXXK01000019">
    <property type="protein sequence ID" value="RFN54761.1"/>
    <property type="molecule type" value="Genomic_DNA"/>
</dbReference>
<protein>
    <submittedName>
        <fullName evidence="3">Lipase class 3</fullName>
    </submittedName>
</protein>
<name>A0A395N3T4_9HYPO</name>
<feature type="region of interest" description="Disordered" evidence="1">
    <location>
        <begin position="242"/>
        <end position="261"/>
    </location>
</feature>
<dbReference type="InterPro" id="IPR029058">
    <property type="entry name" value="AB_hydrolase_fold"/>
</dbReference>
<feature type="compositionally biased region" description="Basic residues" evidence="1">
    <location>
        <begin position="12"/>
        <end position="26"/>
    </location>
</feature>
<evidence type="ECO:0000313" key="3">
    <source>
        <dbReference type="EMBL" id="RFN54761.1"/>
    </source>
</evidence>
<dbReference type="OrthoDB" id="438440at2759"/>
<dbReference type="InterPro" id="IPR002921">
    <property type="entry name" value="Fungal_lipase-type"/>
</dbReference>
<feature type="compositionally biased region" description="Low complexity" evidence="1">
    <location>
        <begin position="1"/>
        <end position="11"/>
    </location>
</feature>
<dbReference type="SUPFAM" id="SSF53474">
    <property type="entry name" value="alpha/beta-Hydrolases"/>
    <property type="match status" value="1"/>
</dbReference>
<reference evidence="3 4" key="1">
    <citation type="journal article" date="2018" name="PLoS Pathog.">
        <title>Evolution of structural diversity of trichothecenes, a family of toxins produced by plant pathogenic and entomopathogenic fungi.</title>
        <authorList>
            <person name="Proctor R.H."/>
            <person name="McCormick S.P."/>
            <person name="Kim H.S."/>
            <person name="Cardoza R.E."/>
            <person name="Stanley A.M."/>
            <person name="Lindo L."/>
            <person name="Kelly A."/>
            <person name="Brown D.W."/>
            <person name="Lee T."/>
            <person name="Vaughan M.M."/>
            <person name="Alexander N.J."/>
            <person name="Busman M."/>
            <person name="Gutierrez S."/>
        </authorList>
    </citation>
    <scope>NUCLEOTIDE SEQUENCE [LARGE SCALE GENOMIC DNA]</scope>
    <source>
        <strain evidence="3 4">NRRL 13405</strain>
    </source>
</reference>
<dbReference type="PANTHER" id="PTHR46023:SF6">
    <property type="entry name" value="LIPASE CLASS 3 FAMILY PROTEIN"/>
    <property type="match status" value="1"/>
</dbReference>
<feature type="region of interest" description="Disordered" evidence="1">
    <location>
        <begin position="514"/>
        <end position="542"/>
    </location>
</feature>